<sequence>MELEREYQKSLSLINSQETTMELQRERLKLLSLISRQETTIDSMLDHIKFLYKDLTRFRDFYLGITKSELKYETDETRINKLKEDYEEALDNKRFDKEIFYNDYGLVITEDYKCIIDKERSELLKSAYID</sequence>
<keyword evidence="1" id="KW-0175">Coiled coil</keyword>
<organism evidence="2">
    <name type="scientific">viral metagenome</name>
    <dbReference type="NCBI Taxonomy" id="1070528"/>
    <lineage>
        <taxon>unclassified sequences</taxon>
        <taxon>metagenomes</taxon>
        <taxon>organismal metagenomes</taxon>
    </lineage>
</organism>
<name>A0A6C0HEU9_9ZZZZ</name>
<reference evidence="2" key="1">
    <citation type="journal article" date="2020" name="Nature">
        <title>Giant virus diversity and host interactions through global metagenomics.</title>
        <authorList>
            <person name="Schulz F."/>
            <person name="Roux S."/>
            <person name="Paez-Espino D."/>
            <person name="Jungbluth S."/>
            <person name="Walsh D.A."/>
            <person name="Denef V.J."/>
            <person name="McMahon K.D."/>
            <person name="Konstantinidis K.T."/>
            <person name="Eloe-Fadrosh E.A."/>
            <person name="Kyrpides N.C."/>
            <person name="Woyke T."/>
        </authorList>
    </citation>
    <scope>NUCLEOTIDE SEQUENCE</scope>
    <source>
        <strain evidence="2">GVMAG-M-3300023179-92</strain>
    </source>
</reference>
<protein>
    <submittedName>
        <fullName evidence="2">Uncharacterized protein</fullName>
    </submittedName>
</protein>
<dbReference type="AlphaFoldDB" id="A0A6C0HEU9"/>
<accession>A0A6C0HEU9</accession>
<proteinExistence type="predicted"/>
<dbReference type="EMBL" id="MN739935">
    <property type="protein sequence ID" value="QHT78685.1"/>
    <property type="molecule type" value="Genomic_DNA"/>
</dbReference>
<evidence type="ECO:0000256" key="1">
    <source>
        <dbReference type="SAM" id="Coils"/>
    </source>
</evidence>
<evidence type="ECO:0000313" key="2">
    <source>
        <dbReference type="EMBL" id="QHT78685.1"/>
    </source>
</evidence>
<feature type="coiled-coil region" evidence="1">
    <location>
        <begin position="65"/>
        <end position="92"/>
    </location>
</feature>